<dbReference type="PROSITE" id="PS50929">
    <property type="entry name" value="ABC_TM1F"/>
    <property type="match status" value="1"/>
</dbReference>
<comment type="caution">
    <text evidence="10">The sequence shown here is derived from an EMBL/GenBank/DDBJ whole genome shotgun (WGS) entry which is preliminary data.</text>
</comment>
<feature type="transmembrane region" description="Helical" evidence="7">
    <location>
        <begin position="235"/>
        <end position="255"/>
    </location>
</feature>
<evidence type="ECO:0000256" key="3">
    <source>
        <dbReference type="ARBA" id="ARBA00022741"/>
    </source>
</evidence>
<dbReference type="GO" id="GO:0005886">
    <property type="term" value="C:plasma membrane"/>
    <property type="evidence" value="ECO:0007669"/>
    <property type="project" value="UniProtKB-SubCell"/>
</dbReference>
<feature type="transmembrane region" description="Helical" evidence="7">
    <location>
        <begin position="151"/>
        <end position="170"/>
    </location>
</feature>
<dbReference type="Pfam" id="PF00005">
    <property type="entry name" value="ABC_tran"/>
    <property type="match status" value="1"/>
</dbReference>
<keyword evidence="6 7" id="KW-0472">Membrane</keyword>
<dbReference type="InterPro" id="IPR036640">
    <property type="entry name" value="ABC1_TM_sf"/>
</dbReference>
<evidence type="ECO:0000259" key="9">
    <source>
        <dbReference type="PROSITE" id="PS50929"/>
    </source>
</evidence>
<dbReference type="InterPro" id="IPR003593">
    <property type="entry name" value="AAA+_ATPase"/>
</dbReference>
<dbReference type="CDD" id="cd03228">
    <property type="entry name" value="ABCC_MRP_Like"/>
    <property type="match status" value="1"/>
</dbReference>
<dbReference type="PROSITE" id="PS50893">
    <property type="entry name" value="ABC_TRANSPORTER_2"/>
    <property type="match status" value="1"/>
</dbReference>
<comment type="subcellular location">
    <subcellularLocation>
        <location evidence="1">Cell membrane</location>
        <topology evidence="1">Multi-pass membrane protein</topology>
    </subcellularLocation>
</comment>
<evidence type="ECO:0000256" key="5">
    <source>
        <dbReference type="ARBA" id="ARBA00022989"/>
    </source>
</evidence>
<dbReference type="PANTHER" id="PTHR43394">
    <property type="entry name" value="ATP-DEPENDENT PERMEASE MDL1, MITOCHONDRIAL"/>
    <property type="match status" value="1"/>
</dbReference>
<dbReference type="SUPFAM" id="SSF52540">
    <property type="entry name" value="P-loop containing nucleoside triphosphate hydrolases"/>
    <property type="match status" value="1"/>
</dbReference>
<dbReference type="AlphaFoldDB" id="A0AAV2VQC0"/>
<dbReference type="SMART" id="SM00382">
    <property type="entry name" value="AAA"/>
    <property type="match status" value="1"/>
</dbReference>
<dbReference type="InterPro" id="IPR027417">
    <property type="entry name" value="P-loop_NTPase"/>
</dbReference>
<evidence type="ECO:0000256" key="4">
    <source>
        <dbReference type="ARBA" id="ARBA00022840"/>
    </source>
</evidence>
<dbReference type="EMBL" id="CAOF01000094">
    <property type="protein sequence ID" value="CCO46604.1"/>
    <property type="molecule type" value="Genomic_DNA"/>
</dbReference>
<dbReference type="RefSeq" id="WP_022611666.1">
    <property type="nucleotide sequence ID" value="NZ_LK391965.1"/>
</dbReference>
<organism evidence="10 11">
    <name type="scientific">Vibrio nigripulchritudo SOn1</name>
    <dbReference type="NCBI Taxonomy" id="1238450"/>
    <lineage>
        <taxon>Bacteria</taxon>
        <taxon>Pseudomonadati</taxon>
        <taxon>Pseudomonadota</taxon>
        <taxon>Gammaproteobacteria</taxon>
        <taxon>Vibrionales</taxon>
        <taxon>Vibrionaceae</taxon>
        <taxon>Vibrio</taxon>
    </lineage>
</organism>
<proteinExistence type="predicted"/>
<protein>
    <submittedName>
        <fullName evidence="10">COLICIN V SECRETION ABC TRANSPORTER,ATPase and permease component</fullName>
    </submittedName>
</protein>
<evidence type="ECO:0000256" key="6">
    <source>
        <dbReference type="ARBA" id="ARBA00023136"/>
    </source>
</evidence>
<keyword evidence="5 7" id="KW-1133">Transmembrane helix</keyword>
<keyword evidence="2 7" id="KW-0812">Transmembrane</keyword>
<evidence type="ECO:0000256" key="1">
    <source>
        <dbReference type="ARBA" id="ARBA00004651"/>
    </source>
</evidence>
<evidence type="ECO:0000313" key="11">
    <source>
        <dbReference type="Proteomes" id="UP000018211"/>
    </source>
</evidence>
<evidence type="ECO:0000313" key="10">
    <source>
        <dbReference type="EMBL" id="CCO46604.1"/>
    </source>
</evidence>
<feature type="domain" description="ABC transmembrane type-1" evidence="9">
    <location>
        <begin position="20"/>
        <end position="287"/>
    </location>
</feature>
<gene>
    <name evidence="10" type="ORF">VIBNISOn1_1830004</name>
</gene>
<dbReference type="GO" id="GO:0016887">
    <property type="term" value="F:ATP hydrolysis activity"/>
    <property type="evidence" value="ECO:0007669"/>
    <property type="project" value="InterPro"/>
</dbReference>
<sequence length="566" mass="63207">MKLWSTFSTYQKKNFFYFQVFSVFANLLVLVLPIYSLQVFDRVLSSRSTDTLLFLALIAIFLLLVQVCMDYTRQQILNNLSSIYDSSFGELLIQKSLGLSSKNAAAAHKAVQDHQLTKQYLASPFHRSLSDLPWTFIFIIVLFLLHPLLGMYALLSTVVLGAASGLLLLFTHKNMKEARSLSVQHSSSVQKLFSKGKLLKSYQASGKVVDRWRQKQSKTLEQDERSKRMTNHGQTVLKFIRMCVQVGVFAVGAWLVIQEQIMAGSLLAASILLARILAPIDQGASQYFGWLESKEAYKRISTILASHQDDNKMDIAMDEIELSVDKVTYRGIGERLLVHNIGFNLKPGHCLAVKGASGSGKSTLLKLLANYYSPSQGQVRVNGINVDKLDPNRLAQAIGYLPQVIDVFDASVSDNISGFGDHLDLDVPEKVVKASKAALCHSFVAKLPQSYGTTLGLEGVELSRSEMQRLALARCFYYQPKLLILDEPTSFLDNAMVQQLVKNLDEWKKAGVGIIFVSNSPQMMKLADYVVELKDGVIHDAYENKPKQNKNSVNIASHSNYQAIKY</sequence>
<dbReference type="SUPFAM" id="SSF90123">
    <property type="entry name" value="ABC transporter transmembrane region"/>
    <property type="match status" value="1"/>
</dbReference>
<dbReference type="InterPro" id="IPR003439">
    <property type="entry name" value="ABC_transporter-like_ATP-bd"/>
</dbReference>
<dbReference type="PANTHER" id="PTHR43394:SF1">
    <property type="entry name" value="ATP-BINDING CASSETTE SUB-FAMILY B MEMBER 10, MITOCHONDRIAL"/>
    <property type="match status" value="1"/>
</dbReference>
<keyword evidence="4" id="KW-0067">ATP-binding</keyword>
<accession>A0AAV2VQC0</accession>
<dbReference type="GO" id="GO:0005524">
    <property type="term" value="F:ATP binding"/>
    <property type="evidence" value="ECO:0007669"/>
    <property type="project" value="UniProtKB-KW"/>
</dbReference>
<dbReference type="InterPro" id="IPR039421">
    <property type="entry name" value="Type_1_exporter"/>
</dbReference>
<evidence type="ECO:0000259" key="8">
    <source>
        <dbReference type="PROSITE" id="PS50893"/>
    </source>
</evidence>
<feature type="domain" description="ABC transporter" evidence="8">
    <location>
        <begin position="322"/>
        <end position="560"/>
    </location>
</feature>
<keyword evidence="3" id="KW-0547">Nucleotide-binding</keyword>
<evidence type="ECO:0000256" key="7">
    <source>
        <dbReference type="SAM" id="Phobius"/>
    </source>
</evidence>
<dbReference type="InterPro" id="IPR011527">
    <property type="entry name" value="ABC1_TM_dom"/>
</dbReference>
<dbReference type="Pfam" id="PF00664">
    <property type="entry name" value="ABC_membrane"/>
    <property type="match status" value="1"/>
</dbReference>
<feature type="transmembrane region" description="Helical" evidence="7">
    <location>
        <begin position="52"/>
        <end position="72"/>
    </location>
</feature>
<dbReference type="Gene3D" id="1.20.1560.10">
    <property type="entry name" value="ABC transporter type 1, transmembrane domain"/>
    <property type="match status" value="1"/>
</dbReference>
<feature type="transmembrane region" description="Helical" evidence="7">
    <location>
        <begin position="15"/>
        <end position="40"/>
    </location>
</feature>
<evidence type="ECO:0000256" key="2">
    <source>
        <dbReference type="ARBA" id="ARBA00022692"/>
    </source>
</evidence>
<reference evidence="10 11" key="1">
    <citation type="journal article" date="2013" name="ISME J.">
        <title>Comparative genomics of pathogenic lineages of Vibrio nigripulchritudo identifies virulence-associated traits.</title>
        <authorList>
            <person name="Goudenege D."/>
            <person name="Labreuche Y."/>
            <person name="Krin E."/>
            <person name="Ansquer D."/>
            <person name="Mangenot S."/>
            <person name="Calteau A."/>
            <person name="Medigue C."/>
            <person name="Mazel D."/>
            <person name="Polz M.F."/>
            <person name="Le Roux F."/>
        </authorList>
    </citation>
    <scope>NUCLEOTIDE SEQUENCE [LARGE SCALE GENOMIC DNA]</scope>
    <source>
        <strain evidence="10 11">SOn1</strain>
    </source>
</reference>
<name>A0AAV2VQC0_9VIBR</name>
<dbReference type="Proteomes" id="UP000018211">
    <property type="component" value="Unassembled WGS sequence"/>
</dbReference>
<dbReference type="Gene3D" id="3.40.50.300">
    <property type="entry name" value="P-loop containing nucleotide triphosphate hydrolases"/>
    <property type="match status" value="1"/>
</dbReference>
<dbReference type="GO" id="GO:0015421">
    <property type="term" value="F:ABC-type oligopeptide transporter activity"/>
    <property type="evidence" value="ECO:0007669"/>
    <property type="project" value="TreeGrafter"/>
</dbReference>